<dbReference type="Pfam" id="PF01337">
    <property type="entry name" value="Barstar"/>
    <property type="match status" value="1"/>
</dbReference>
<dbReference type="AlphaFoldDB" id="A0A3E0HDZ2"/>
<sequence length="92" mass="10302">MRHVLDGTALHDQASTLDAIAALLDFPDYFGRNLDALRDCLADLSWQPAGEHLLVWQHHEVLRGDDPTAYERIVAVLGQAAEDNGDFRYQLS</sequence>
<dbReference type="OrthoDB" id="5184890at2"/>
<dbReference type="RefSeq" id="WP_116177452.1">
    <property type="nucleotide sequence ID" value="NZ_CP144375.1"/>
</dbReference>
<protein>
    <submittedName>
        <fullName evidence="3">RNAse (Barnase) inhibitor barstar</fullName>
    </submittedName>
</protein>
<keyword evidence="4" id="KW-1185">Reference proteome</keyword>
<dbReference type="EMBL" id="QUNO01000010">
    <property type="protein sequence ID" value="REH42631.1"/>
    <property type="molecule type" value="Genomic_DNA"/>
</dbReference>
<proteinExistence type="inferred from homology"/>
<comment type="caution">
    <text evidence="3">The sequence shown here is derived from an EMBL/GenBank/DDBJ whole genome shotgun (WGS) entry which is preliminary data.</text>
</comment>
<accession>A0A3E0HDZ2</accession>
<gene>
    <name evidence="3" type="ORF">BCF44_110127</name>
</gene>
<evidence type="ECO:0000313" key="3">
    <source>
        <dbReference type="EMBL" id="REH42631.1"/>
    </source>
</evidence>
<evidence type="ECO:0000313" key="4">
    <source>
        <dbReference type="Proteomes" id="UP000256269"/>
    </source>
</evidence>
<dbReference type="Gene3D" id="3.30.370.10">
    <property type="entry name" value="Barstar-like"/>
    <property type="match status" value="1"/>
</dbReference>
<name>A0A3E0HDZ2_9PSEU</name>
<evidence type="ECO:0000256" key="1">
    <source>
        <dbReference type="ARBA" id="ARBA00006845"/>
    </source>
</evidence>
<evidence type="ECO:0000259" key="2">
    <source>
        <dbReference type="Pfam" id="PF01337"/>
    </source>
</evidence>
<reference evidence="3 4" key="1">
    <citation type="submission" date="2018-08" db="EMBL/GenBank/DDBJ databases">
        <title>Genomic Encyclopedia of Archaeal and Bacterial Type Strains, Phase II (KMG-II): from individual species to whole genera.</title>
        <authorList>
            <person name="Goeker M."/>
        </authorList>
    </citation>
    <scope>NUCLEOTIDE SEQUENCE [LARGE SCALE GENOMIC DNA]</scope>
    <source>
        <strain evidence="3 4">DSM 45791</strain>
    </source>
</reference>
<dbReference type="SUPFAM" id="SSF52038">
    <property type="entry name" value="Barstar-related"/>
    <property type="match status" value="1"/>
</dbReference>
<comment type="similarity">
    <text evidence="1">Belongs to the barstar family.</text>
</comment>
<dbReference type="Proteomes" id="UP000256269">
    <property type="component" value="Unassembled WGS sequence"/>
</dbReference>
<dbReference type="InterPro" id="IPR000468">
    <property type="entry name" value="Barstar"/>
</dbReference>
<feature type="domain" description="Barstar (barnase inhibitor)" evidence="2">
    <location>
        <begin position="3"/>
        <end position="86"/>
    </location>
</feature>
<dbReference type="InterPro" id="IPR035905">
    <property type="entry name" value="Barstar-like_sf"/>
</dbReference>
<organism evidence="3 4">
    <name type="scientific">Kutzneria buriramensis</name>
    <dbReference type="NCBI Taxonomy" id="1045776"/>
    <lineage>
        <taxon>Bacteria</taxon>
        <taxon>Bacillati</taxon>
        <taxon>Actinomycetota</taxon>
        <taxon>Actinomycetes</taxon>
        <taxon>Pseudonocardiales</taxon>
        <taxon>Pseudonocardiaceae</taxon>
        <taxon>Kutzneria</taxon>
    </lineage>
</organism>